<reference evidence="10 11" key="1">
    <citation type="submission" date="2024-06" db="EMBL/GenBank/DDBJ databases">
        <title>The draft genome of Grus japonensis, version 3.</title>
        <authorList>
            <person name="Nabeshima K."/>
            <person name="Suzuki S."/>
            <person name="Onuma M."/>
        </authorList>
    </citation>
    <scope>NUCLEOTIDE SEQUENCE [LARGE SCALE GENOMIC DNA]</scope>
    <source>
        <strain evidence="10 11">451A</strain>
    </source>
</reference>
<dbReference type="EMBL" id="BAAFJT010000005">
    <property type="protein sequence ID" value="GAB0189698.1"/>
    <property type="molecule type" value="Genomic_DNA"/>
</dbReference>
<feature type="transmembrane region" description="Helical" evidence="8">
    <location>
        <begin position="148"/>
        <end position="177"/>
    </location>
</feature>
<dbReference type="PANTHER" id="PTHR11334">
    <property type="entry name" value="MAS-RELATED G-PROTEIN COUPLED RECEPTOR"/>
    <property type="match status" value="1"/>
</dbReference>
<feature type="transmembrane region" description="Helical" evidence="8">
    <location>
        <begin position="108"/>
        <end position="136"/>
    </location>
</feature>
<evidence type="ECO:0000256" key="8">
    <source>
        <dbReference type="SAM" id="Phobius"/>
    </source>
</evidence>
<keyword evidence="6" id="KW-0675">Receptor</keyword>
<organism evidence="10 11">
    <name type="scientific">Grus japonensis</name>
    <name type="common">Japanese crane</name>
    <name type="synonym">Red-crowned crane</name>
    <dbReference type="NCBI Taxonomy" id="30415"/>
    <lineage>
        <taxon>Eukaryota</taxon>
        <taxon>Metazoa</taxon>
        <taxon>Chordata</taxon>
        <taxon>Craniata</taxon>
        <taxon>Vertebrata</taxon>
        <taxon>Euteleostomi</taxon>
        <taxon>Archelosauria</taxon>
        <taxon>Archosauria</taxon>
        <taxon>Dinosauria</taxon>
        <taxon>Saurischia</taxon>
        <taxon>Theropoda</taxon>
        <taxon>Coelurosauria</taxon>
        <taxon>Aves</taxon>
        <taxon>Neognathae</taxon>
        <taxon>Neoaves</taxon>
        <taxon>Gruiformes</taxon>
        <taxon>Gruidae</taxon>
        <taxon>Grus</taxon>
    </lineage>
</organism>
<feature type="domain" description="G-protein coupled receptors family 1 profile" evidence="9">
    <location>
        <begin position="45"/>
        <end position="223"/>
    </location>
</feature>
<evidence type="ECO:0000256" key="5">
    <source>
        <dbReference type="ARBA" id="ARBA00023136"/>
    </source>
</evidence>
<comment type="caution">
    <text evidence="10">The sequence shown here is derived from an EMBL/GenBank/DDBJ whole genome shotgun (WGS) entry which is preliminary data.</text>
</comment>
<comment type="subcellular location">
    <subcellularLocation>
        <location evidence="1">Membrane</location>
        <topology evidence="1">Multi-pass membrane protein</topology>
    </subcellularLocation>
</comment>
<dbReference type="GO" id="GO:0016020">
    <property type="term" value="C:membrane"/>
    <property type="evidence" value="ECO:0007669"/>
    <property type="project" value="UniProtKB-SubCell"/>
</dbReference>
<keyword evidence="7" id="KW-0807">Transducer</keyword>
<evidence type="ECO:0000256" key="2">
    <source>
        <dbReference type="ARBA" id="ARBA00022692"/>
    </source>
</evidence>
<dbReference type="SUPFAM" id="SSF81321">
    <property type="entry name" value="Family A G protein-coupled receptor-like"/>
    <property type="match status" value="1"/>
</dbReference>
<dbReference type="InterPro" id="IPR000276">
    <property type="entry name" value="GPCR_Rhodpsn"/>
</dbReference>
<dbReference type="PRINTS" id="PR00237">
    <property type="entry name" value="GPCRRHODOPSN"/>
</dbReference>
<sequence length="359" mass="39796">MAYNRSWHHRLLKHEDDDYNWADCEAAHLSTVPVTLLICLCGLVGNGAVLWFLSSHVRRNPITVYVLSLAVTNFTFLLSIAIAIVIFYSSGSFCHRLGSQGVTAVLNITILFTFTASVFLLTAFSAMMSLSILLLARGCCHRSWRLPVLACALLWALSFLLTMIVYFCPVVLIVFVLSYLLCVCSSGTKDKARAERVALAAITTLFFLASLALQRPRVLEFLRQHCSLEHREVGDQGQIGGRCLLAMDRAGGVGDCPGHGRGWSPSWHSLGLAWGCEERCVEVFLNLPSSHELFPENTSFLLALLNCSINPVIYFLVGNCRQRRIQGSVKAALHRVFEDKAMSKEESHVPEDTVVETTV</sequence>
<evidence type="ECO:0000313" key="10">
    <source>
        <dbReference type="EMBL" id="GAB0189698.1"/>
    </source>
</evidence>
<feature type="transmembrane region" description="Helical" evidence="8">
    <location>
        <begin position="65"/>
        <end position="88"/>
    </location>
</feature>
<keyword evidence="2 8" id="KW-0812">Transmembrane</keyword>
<dbReference type="PROSITE" id="PS50262">
    <property type="entry name" value="G_PROTEIN_RECEP_F1_2"/>
    <property type="match status" value="1"/>
</dbReference>
<protein>
    <submittedName>
        <fullName evidence="10">Proto-oncogene Mas-like</fullName>
    </submittedName>
</protein>
<keyword evidence="3 8" id="KW-1133">Transmembrane helix</keyword>
<evidence type="ECO:0000313" key="11">
    <source>
        <dbReference type="Proteomes" id="UP001623348"/>
    </source>
</evidence>
<name>A0ABC9WWB4_GRUJA</name>
<feature type="transmembrane region" description="Helical" evidence="8">
    <location>
        <begin position="34"/>
        <end position="53"/>
    </location>
</feature>
<dbReference type="Gene3D" id="1.20.1070.10">
    <property type="entry name" value="Rhodopsin 7-helix transmembrane proteins"/>
    <property type="match status" value="1"/>
</dbReference>
<keyword evidence="4" id="KW-0297">G-protein coupled receptor</keyword>
<evidence type="ECO:0000256" key="7">
    <source>
        <dbReference type="ARBA" id="ARBA00023224"/>
    </source>
</evidence>
<evidence type="ECO:0000256" key="1">
    <source>
        <dbReference type="ARBA" id="ARBA00004141"/>
    </source>
</evidence>
<dbReference type="AlphaFoldDB" id="A0ABC9WWB4"/>
<evidence type="ECO:0000256" key="3">
    <source>
        <dbReference type="ARBA" id="ARBA00022989"/>
    </source>
</evidence>
<dbReference type="PANTHER" id="PTHR11334:SF68">
    <property type="entry name" value="G-PROTEIN COUPLED RECEPTORS FAMILY 1 PROFILE DOMAIN-CONTAINING PROTEIN-RELATED"/>
    <property type="match status" value="1"/>
</dbReference>
<evidence type="ECO:0000256" key="4">
    <source>
        <dbReference type="ARBA" id="ARBA00023040"/>
    </source>
</evidence>
<proteinExistence type="predicted"/>
<keyword evidence="11" id="KW-1185">Reference proteome</keyword>
<accession>A0ABC9WWB4</accession>
<dbReference type="GO" id="GO:0004930">
    <property type="term" value="F:G protein-coupled receptor activity"/>
    <property type="evidence" value="ECO:0007669"/>
    <property type="project" value="UniProtKB-KW"/>
</dbReference>
<feature type="transmembrane region" description="Helical" evidence="8">
    <location>
        <begin position="197"/>
        <end position="213"/>
    </location>
</feature>
<evidence type="ECO:0000256" key="6">
    <source>
        <dbReference type="ARBA" id="ARBA00023170"/>
    </source>
</evidence>
<evidence type="ECO:0000259" key="9">
    <source>
        <dbReference type="PROSITE" id="PS50262"/>
    </source>
</evidence>
<gene>
    <name evidence="10" type="ORF">GRJ2_001435100</name>
</gene>
<dbReference type="InterPro" id="IPR017452">
    <property type="entry name" value="GPCR_Rhodpsn_7TM"/>
</dbReference>
<keyword evidence="5 8" id="KW-0472">Membrane</keyword>
<dbReference type="InterPro" id="IPR026234">
    <property type="entry name" value="MRGPCRFAMILY"/>
</dbReference>
<dbReference type="Proteomes" id="UP001623348">
    <property type="component" value="Unassembled WGS sequence"/>
</dbReference>